<dbReference type="Gene3D" id="3.40.50.300">
    <property type="entry name" value="P-loop containing nucleotide triphosphate hydrolases"/>
    <property type="match status" value="2"/>
</dbReference>
<dbReference type="InterPro" id="IPR027417">
    <property type="entry name" value="P-loop_NTPase"/>
</dbReference>
<organism evidence="2 3">
    <name type="scientific">Candidatus Blautia stercoripullorum</name>
    <dbReference type="NCBI Taxonomy" id="2838502"/>
    <lineage>
        <taxon>Bacteria</taxon>
        <taxon>Bacillati</taxon>
        <taxon>Bacillota</taxon>
        <taxon>Clostridia</taxon>
        <taxon>Lachnospirales</taxon>
        <taxon>Lachnospiraceae</taxon>
        <taxon>Blautia</taxon>
    </lineage>
</organism>
<feature type="domain" description="Helicase HerA central" evidence="1">
    <location>
        <begin position="373"/>
        <end position="604"/>
    </location>
</feature>
<reference evidence="2" key="2">
    <citation type="submission" date="2021-04" db="EMBL/GenBank/DDBJ databases">
        <authorList>
            <person name="Gilroy R."/>
        </authorList>
    </citation>
    <scope>NUCLEOTIDE SEQUENCE</scope>
    <source>
        <strain evidence="2">ChiW19-6364</strain>
    </source>
</reference>
<dbReference type="AlphaFoldDB" id="A0A9D2RCH9"/>
<dbReference type="SUPFAM" id="SSF52540">
    <property type="entry name" value="P-loop containing nucleoside triphosphate hydrolases"/>
    <property type="match status" value="1"/>
</dbReference>
<accession>A0A9D2RCH9</accession>
<evidence type="ECO:0000313" key="2">
    <source>
        <dbReference type="EMBL" id="HJD39876.1"/>
    </source>
</evidence>
<keyword evidence="2" id="KW-0067">ATP-binding</keyword>
<dbReference type="PANTHER" id="PTHR30121">
    <property type="entry name" value="UNCHARACTERIZED PROTEIN YJGR-RELATED"/>
    <property type="match status" value="1"/>
</dbReference>
<dbReference type="Proteomes" id="UP000823850">
    <property type="component" value="Unassembled WGS sequence"/>
</dbReference>
<protein>
    <submittedName>
        <fullName evidence="2">ATP-binding protein</fullName>
    </submittedName>
</protein>
<dbReference type="InterPro" id="IPR002789">
    <property type="entry name" value="HerA_central"/>
</dbReference>
<reference evidence="2" key="1">
    <citation type="journal article" date="2021" name="PeerJ">
        <title>Extensive microbial diversity within the chicken gut microbiome revealed by metagenomics and culture.</title>
        <authorList>
            <person name="Gilroy R."/>
            <person name="Ravi A."/>
            <person name="Getino M."/>
            <person name="Pursley I."/>
            <person name="Horton D.L."/>
            <person name="Alikhan N.F."/>
            <person name="Baker D."/>
            <person name="Gharbi K."/>
            <person name="Hall N."/>
            <person name="Watson M."/>
            <person name="Adriaenssens E.M."/>
            <person name="Foster-Nyarko E."/>
            <person name="Jarju S."/>
            <person name="Secka A."/>
            <person name="Antonio M."/>
            <person name="Oren A."/>
            <person name="Chaudhuri R.R."/>
            <person name="La Ragione R."/>
            <person name="Hildebrand F."/>
            <person name="Pallen M.J."/>
        </authorList>
    </citation>
    <scope>NUCLEOTIDE SEQUENCE</scope>
    <source>
        <strain evidence="2">ChiW19-6364</strain>
    </source>
</reference>
<evidence type="ECO:0000313" key="3">
    <source>
        <dbReference type="Proteomes" id="UP000823850"/>
    </source>
</evidence>
<proteinExistence type="predicted"/>
<comment type="caution">
    <text evidence="2">The sequence shown here is derived from an EMBL/GenBank/DDBJ whole genome shotgun (WGS) entry which is preliminary data.</text>
</comment>
<dbReference type="GO" id="GO:0005524">
    <property type="term" value="F:ATP binding"/>
    <property type="evidence" value="ECO:0007669"/>
    <property type="project" value="UniProtKB-KW"/>
</dbReference>
<dbReference type="Pfam" id="PF01935">
    <property type="entry name" value="DUF87"/>
    <property type="match status" value="1"/>
</dbReference>
<evidence type="ECO:0000259" key="1">
    <source>
        <dbReference type="Pfam" id="PF01935"/>
    </source>
</evidence>
<name>A0A9D2RCH9_9FIRM</name>
<gene>
    <name evidence="2" type="ORF">H9913_07585</name>
</gene>
<sequence length="877" mass="101356">MNLLKLKNGKLLDCRIYEIYSIPDYETIAMQEEEAQKMNETMFFQMLTELYRFCKPGSTVLELLWTVEAQEEQRGQIHLFLVLRMIAESREELENRLGFVQENVLMRIQSLGFQIQEKQYEELKITNLLPDGNAVINAVVKAEQYRVHEQGIIPYYFVRPMLCHSISGLHMLTDTLLRVQGGAVSFQLLPDVINYEEMSALEEVYAMLRQINTISGYQDALSGTVYKEYEWLHENISQPMFRYNILAMGNTWQCAALTAQLISILKGKDNTQYLTVNLNRESISVKRDFPYYPWNLNQKLINRYRNATVLRALQCTPKMKMLYRLPYFIFAQEATSFFRLPLGSLKISGIKIKEIMQKAQDLDERVLQKDNVKFGQLLESEQSSTWIGCAQNTLTKHALIVGMPGTGKTTFSVNLLLQMYRRGIPFLAIEPTKTEYRALIDRIPDLQIFTPGKNKVSPFVINPFLPPKGITVEQYIPSLLSAFKAAFSMPSPLDTIFQQAVQEAYIKYGWRDYSTVEDAYVKKFGLYEFIQVFKELIQRQKYSSEVKGNLMTGGIFRLRELINQNPNIYDTVESVPLEDLLCSPTILELNAIDNEVQKSVLMALLLIQICVYTKQNHKGDGKLKNLLLLDEAHVLFKAQQGSGNGEGGNNAVHSLENMLAEIRSYGTGIVIADQSPAAVGSEVIKNTDIKVIFRLVDSGDRKVIADITNMTDLMRKYIPKLEVGQAFYSVSALHEPVLMQTPDIRQKEEIRLSVSDSEIRERTKYWKGHQQYLIPYEECRYSETCKTCSMEIRSDAAFFSERYYMEFRDKIRDLNTMCTYMNAVNQWLEKQDIKEGQEKRIQLCNCVKIKYLRKVLQEKEFRLSQKDREKILQVLVK</sequence>
<dbReference type="EMBL" id="DWUX01000136">
    <property type="protein sequence ID" value="HJD39876.1"/>
    <property type="molecule type" value="Genomic_DNA"/>
</dbReference>
<dbReference type="InterPro" id="IPR051162">
    <property type="entry name" value="T4SS_component"/>
</dbReference>
<dbReference type="PANTHER" id="PTHR30121:SF11">
    <property type="entry name" value="AAA+ ATPASE DOMAIN-CONTAINING PROTEIN"/>
    <property type="match status" value="1"/>
</dbReference>
<keyword evidence="2" id="KW-0547">Nucleotide-binding</keyword>